<keyword evidence="1" id="KW-1133">Transmembrane helix</keyword>
<protein>
    <recommendedName>
        <fullName evidence="3">C2 domain-containing protein</fullName>
    </recommendedName>
</protein>
<dbReference type="PANTHER" id="PTHR38626:SF3">
    <property type="entry name" value="PROTEIN CBG09935"/>
    <property type="match status" value="1"/>
</dbReference>
<keyword evidence="2" id="KW-0732">Signal</keyword>
<proteinExistence type="predicted"/>
<evidence type="ECO:0000313" key="4">
    <source>
        <dbReference type="EMBL" id="CAJ0597489.1"/>
    </source>
</evidence>
<feature type="domain" description="C2" evidence="3">
    <location>
        <begin position="15"/>
        <end position="163"/>
    </location>
</feature>
<dbReference type="Pfam" id="PF25330">
    <property type="entry name" value="C2_nem"/>
    <property type="match status" value="1"/>
</dbReference>
<dbReference type="InterPro" id="IPR057569">
    <property type="entry name" value="C2_nem"/>
</dbReference>
<dbReference type="InterPro" id="IPR040426">
    <property type="entry name" value="C05B5.4-like"/>
</dbReference>
<gene>
    <name evidence="4" type="ORF">CYNAS_LOCUS9472</name>
</gene>
<sequence>MLALLILLPIISTAFWMTAELFRVDWREGCLTTAGCSQPRFKVLENMLPITEKISISWPISEHFVQDVSRSFVSHWAKGKPEDLTLSCQVVGTDPTYGFPRVCDQTATIRVFQEGVVEAFGRNRRYQDMPTTAIPEEELGKKLIEIRAKCFNATIAVRKHTERCPWCPDPSDVTLIEQRLPDATSAESTSIFSQLNGDEKLLHVCVLLLAGIAVLASVGFACVLVAFLRKKRTHRHIYEKPLHHPSPSTWKTDGHARYNMPWEQTRPLTYKLSSSAKSEATTTSPLDSTSSLGSSPPVVIPYGFRSGYTIPQTNLYHHISPNSSIAECDSGRGSNECIVTKK</sequence>
<keyword evidence="1" id="KW-0472">Membrane</keyword>
<feature type="chain" id="PRO_5041466696" description="C2 domain-containing protein" evidence="2">
    <location>
        <begin position="22"/>
        <end position="342"/>
    </location>
</feature>
<reference evidence="4" key="1">
    <citation type="submission" date="2023-07" db="EMBL/GenBank/DDBJ databases">
        <authorList>
            <consortium name="CYATHOMIX"/>
        </authorList>
    </citation>
    <scope>NUCLEOTIDE SEQUENCE</scope>
    <source>
        <strain evidence="4">N/A</strain>
    </source>
</reference>
<keyword evidence="5" id="KW-1185">Reference proteome</keyword>
<comment type="caution">
    <text evidence="4">The sequence shown here is derived from an EMBL/GenBank/DDBJ whole genome shotgun (WGS) entry which is preliminary data.</text>
</comment>
<keyword evidence="1" id="KW-0812">Transmembrane</keyword>
<dbReference type="EMBL" id="CATQJL010000223">
    <property type="protein sequence ID" value="CAJ0597489.1"/>
    <property type="molecule type" value="Genomic_DNA"/>
</dbReference>
<organism evidence="4 5">
    <name type="scientific">Cylicocyclus nassatus</name>
    <name type="common">Nematode worm</name>
    <dbReference type="NCBI Taxonomy" id="53992"/>
    <lineage>
        <taxon>Eukaryota</taxon>
        <taxon>Metazoa</taxon>
        <taxon>Ecdysozoa</taxon>
        <taxon>Nematoda</taxon>
        <taxon>Chromadorea</taxon>
        <taxon>Rhabditida</taxon>
        <taxon>Rhabditina</taxon>
        <taxon>Rhabditomorpha</taxon>
        <taxon>Strongyloidea</taxon>
        <taxon>Strongylidae</taxon>
        <taxon>Cylicocyclus</taxon>
    </lineage>
</organism>
<evidence type="ECO:0000256" key="2">
    <source>
        <dbReference type="SAM" id="SignalP"/>
    </source>
</evidence>
<feature type="signal peptide" evidence="2">
    <location>
        <begin position="1"/>
        <end position="21"/>
    </location>
</feature>
<dbReference type="Proteomes" id="UP001176961">
    <property type="component" value="Unassembled WGS sequence"/>
</dbReference>
<name>A0AA36GSJ7_CYLNA</name>
<feature type="transmembrane region" description="Helical" evidence="1">
    <location>
        <begin position="201"/>
        <end position="228"/>
    </location>
</feature>
<dbReference type="PANTHER" id="PTHR38626">
    <property type="entry name" value="SKN-1 DEPENDENT ZYGOTIC TRANSCRIPT-RELATED"/>
    <property type="match status" value="1"/>
</dbReference>
<evidence type="ECO:0000313" key="5">
    <source>
        <dbReference type="Proteomes" id="UP001176961"/>
    </source>
</evidence>
<accession>A0AA36GSJ7</accession>
<evidence type="ECO:0000259" key="3">
    <source>
        <dbReference type="Pfam" id="PF25330"/>
    </source>
</evidence>
<evidence type="ECO:0000256" key="1">
    <source>
        <dbReference type="SAM" id="Phobius"/>
    </source>
</evidence>
<dbReference type="AlphaFoldDB" id="A0AA36GSJ7"/>